<evidence type="ECO:0000256" key="9">
    <source>
        <dbReference type="ARBA" id="ARBA00023004"/>
    </source>
</evidence>
<dbReference type="PANTHER" id="PTHR43105">
    <property type="entry name" value="RESPIRATORY NITRATE REDUCTASE"/>
    <property type="match status" value="1"/>
</dbReference>
<dbReference type="InterPro" id="IPR006656">
    <property type="entry name" value="Mopterin_OxRdtase"/>
</dbReference>
<feature type="domain" description="4Fe-4S Mo/W bis-MGD-type" evidence="16">
    <location>
        <begin position="237"/>
        <end position="293"/>
    </location>
</feature>
<accession>A0A6J4VS70</accession>
<comment type="function">
    <text evidence="14">NDH-1 shuttles electrons from NADH, via FMN and iron-sulfur (Fe-S) centers, to quinones in the respiratory chain. Couples the redox reaction to proton translocation (for every two electrons transferred, four hydrogen ions are translocated across the cytoplasmic membrane), and thus conserves the redox energy in a proton gradient.</text>
</comment>
<comment type="cofactor">
    <cofactor evidence="14">
        <name>[2Fe-2S] cluster</name>
        <dbReference type="ChEBI" id="CHEBI:190135"/>
    </cofactor>
    <text evidence="14">Binds 1 [2Fe-2S] cluster per subunit.</text>
</comment>
<dbReference type="PROSITE" id="PS51085">
    <property type="entry name" value="2FE2S_FER_2"/>
    <property type="match status" value="1"/>
</dbReference>
<keyword evidence="9 14" id="KW-0408">Iron</keyword>
<dbReference type="Pfam" id="PF13510">
    <property type="entry name" value="Fer2_4"/>
    <property type="match status" value="1"/>
</dbReference>
<dbReference type="PROSITE" id="PS00641">
    <property type="entry name" value="COMPLEX1_75K_1"/>
    <property type="match status" value="1"/>
</dbReference>
<dbReference type="GO" id="GO:0042773">
    <property type="term" value="P:ATP synthesis coupled electron transport"/>
    <property type="evidence" value="ECO:0007669"/>
    <property type="project" value="InterPro"/>
</dbReference>
<dbReference type="InterPro" id="IPR001041">
    <property type="entry name" value="2Fe-2S_ferredoxin-type"/>
</dbReference>
<dbReference type="GO" id="GO:0016651">
    <property type="term" value="F:oxidoreductase activity, acting on NAD(P)H"/>
    <property type="evidence" value="ECO:0007669"/>
    <property type="project" value="InterPro"/>
</dbReference>
<keyword evidence="11 14" id="KW-0520">NAD</keyword>
<dbReference type="InterPro" id="IPR006963">
    <property type="entry name" value="Mopterin_OxRdtase_4Fe-4S_dom"/>
</dbReference>
<dbReference type="InterPro" id="IPR010228">
    <property type="entry name" value="NADH_UbQ_OxRdtase_Gsu"/>
</dbReference>
<evidence type="ECO:0000256" key="6">
    <source>
        <dbReference type="ARBA" id="ARBA00022719"/>
    </source>
</evidence>
<dbReference type="GO" id="GO:0048038">
    <property type="term" value="F:quinone binding"/>
    <property type="evidence" value="ECO:0007669"/>
    <property type="project" value="UniProtKB-UniRule"/>
</dbReference>
<dbReference type="GO" id="GO:0016020">
    <property type="term" value="C:membrane"/>
    <property type="evidence" value="ECO:0007669"/>
    <property type="project" value="UniProtKB-SubCell"/>
</dbReference>
<evidence type="ECO:0000313" key="18">
    <source>
        <dbReference type="EMBL" id="CAA9586578.1"/>
    </source>
</evidence>
<evidence type="ECO:0000256" key="5">
    <source>
        <dbReference type="ARBA" id="ARBA00022714"/>
    </source>
</evidence>
<dbReference type="EMBL" id="CADCWP010000325">
    <property type="protein sequence ID" value="CAA9586578.1"/>
    <property type="molecule type" value="Genomic_DNA"/>
</dbReference>
<dbReference type="Gene3D" id="3.40.50.740">
    <property type="match status" value="1"/>
</dbReference>
<dbReference type="CDD" id="cd00207">
    <property type="entry name" value="fer2"/>
    <property type="match status" value="1"/>
</dbReference>
<feature type="domain" description="2Fe-2S ferredoxin-type" evidence="15">
    <location>
        <begin position="1"/>
        <end position="100"/>
    </location>
</feature>
<dbReference type="PROSITE" id="PS00642">
    <property type="entry name" value="COMPLEX1_75K_2"/>
    <property type="match status" value="1"/>
</dbReference>
<keyword evidence="6 14" id="KW-0874">Quinone</keyword>
<dbReference type="InterPro" id="IPR000283">
    <property type="entry name" value="NADH_UbQ_OxRdtase_75kDa_su_CS"/>
</dbReference>
<keyword evidence="10 14" id="KW-0411">Iron-sulfur</keyword>
<evidence type="ECO:0000256" key="12">
    <source>
        <dbReference type="ARBA" id="ARBA00023136"/>
    </source>
</evidence>
<evidence type="ECO:0000256" key="2">
    <source>
        <dbReference type="ARBA" id="ARBA00004370"/>
    </source>
</evidence>
<keyword evidence="4 14" id="KW-0004">4Fe-4S</keyword>
<dbReference type="NCBIfam" id="TIGR01973">
    <property type="entry name" value="NuoG"/>
    <property type="match status" value="1"/>
</dbReference>
<dbReference type="SMART" id="SM00929">
    <property type="entry name" value="NADH-G_4Fe-4S_3"/>
    <property type="match status" value="1"/>
</dbReference>
<evidence type="ECO:0000256" key="1">
    <source>
        <dbReference type="ARBA" id="ARBA00001966"/>
    </source>
</evidence>
<comment type="similarity">
    <text evidence="3 14">Belongs to the complex I 75 kDa subunit family.</text>
</comment>
<dbReference type="InterPro" id="IPR019574">
    <property type="entry name" value="NADH_UbQ_OxRdtase_Gsu_4Fe4S-bd"/>
</dbReference>
<evidence type="ECO:0000256" key="10">
    <source>
        <dbReference type="ARBA" id="ARBA00023014"/>
    </source>
</evidence>
<dbReference type="SUPFAM" id="SSF50692">
    <property type="entry name" value="ADC-like"/>
    <property type="match status" value="1"/>
</dbReference>
<dbReference type="GO" id="GO:0051539">
    <property type="term" value="F:4 iron, 4 sulfur cluster binding"/>
    <property type="evidence" value="ECO:0007669"/>
    <property type="project" value="UniProtKB-KW"/>
</dbReference>
<dbReference type="PROSITE" id="PS51839">
    <property type="entry name" value="4FE4S_HC3"/>
    <property type="match status" value="1"/>
</dbReference>
<keyword evidence="5 14" id="KW-0001">2Fe-2S</keyword>
<dbReference type="GO" id="GO:0008137">
    <property type="term" value="F:NADH dehydrogenase (ubiquinone) activity"/>
    <property type="evidence" value="ECO:0007669"/>
    <property type="project" value="UniProtKB-UniRule"/>
</dbReference>
<evidence type="ECO:0000256" key="3">
    <source>
        <dbReference type="ARBA" id="ARBA00005404"/>
    </source>
</evidence>
<dbReference type="InterPro" id="IPR009010">
    <property type="entry name" value="Asp_de-COase-like_dom_sf"/>
</dbReference>
<comment type="catalytic activity">
    <reaction evidence="13 14">
        <text>a quinone + NADH + 5 H(+)(in) = a quinol + NAD(+) + 4 H(+)(out)</text>
        <dbReference type="Rhea" id="RHEA:57888"/>
        <dbReference type="ChEBI" id="CHEBI:15378"/>
        <dbReference type="ChEBI" id="CHEBI:24646"/>
        <dbReference type="ChEBI" id="CHEBI:57540"/>
        <dbReference type="ChEBI" id="CHEBI:57945"/>
        <dbReference type="ChEBI" id="CHEBI:132124"/>
    </reaction>
</comment>
<evidence type="ECO:0000256" key="4">
    <source>
        <dbReference type="ARBA" id="ARBA00022485"/>
    </source>
</evidence>
<evidence type="ECO:0000259" key="15">
    <source>
        <dbReference type="PROSITE" id="PS51085"/>
    </source>
</evidence>
<dbReference type="InterPro" id="IPR054351">
    <property type="entry name" value="NADH_UbQ_OxRdtase_ferredoxin"/>
</dbReference>
<sequence length="791" mass="85228">MKVKVNDVELDLEPGTSAIDAVFAAGYDVPYFCSQEYMSPIGACRMCLGKVGAPRKDRETNDWIRDAETGEPQIFYFPNLMATCTTAIMDGMVIDTLSKEVRQAQSGMMEFHLINHPLDCPVCDKGGACELQDRAYEYGAGTSRFEFDKRHQEKHHALSELITLDRERCIHCKRCVRYFEEVPGDEVLDFIERGGHTYIGTVDEGLPSYFTGNITDICPVGALLDATSRFRGRNWEYDHTRTVSLDDASGAAIMVDARTGRIERVKGARNTQVNLDWIDDSTRFGHEYVDAPDRLKTPLIRKGALLEPASWEEAAQFIASRLAVAGKRVGVAVRSDATLEEGVAAKALAEHLRGHAEHFPRPAASVIAENPATFTDVATSDAIFVVGDPTEEVPTLDLRIKDALRGVAPPELLAHGVPIADLRLKERMPRKRSILTVAAPYRTNLMRHAGQELIYPAGQEEDLFGGVGSGKAGASLAAEQLNQLKSALSDAKKPVIILGAFVLASAAATRAAEALAESVGAKVMKLGPMANSYGLEALEVTSDGGYADLLTQSDVLILSNLNPAQDVQIGERLRNLDLLIVHDSFETETTGLAHVVLPAKTGYEKEGTVVNLEGRFLNVYPAPVDSGTSEDFIGVVRTLGEALGVRLDGRSVRSARRSLAKTLNHDLAALPEEGLLAPVDAKEIGETVADTVAGNLLLTSSLLKVDRLRRNPKLRAAHGDVALRVNPADAEAQNLEAGANVTVNIGGVARSATIKITEDAPEGLMLLPATFDQALGLTSAEIVPAADLVSA</sequence>
<dbReference type="InterPro" id="IPR036010">
    <property type="entry name" value="2Fe-2S_ferredoxin-like_sf"/>
</dbReference>
<name>A0A6J4VS70_9DEIN</name>
<dbReference type="SUPFAM" id="SSF53706">
    <property type="entry name" value="Formate dehydrogenase/DMSO reductase, domains 1-3"/>
    <property type="match status" value="1"/>
</dbReference>
<comment type="cofactor">
    <cofactor evidence="1 14">
        <name>[4Fe-4S] cluster</name>
        <dbReference type="ChEBI" id="CHEBI:49883"/>
    </cofactor>
</comment>
<dbReference type="Pfam" id="PF22117">
    <property type="entry name" value="Fer4_Nqo3"/>
    <property type="match status" value="1"/>
</dbReference>
<organism evidence="18">
    <name type="scientific">uncultured Truepera sp</name>
    <dbReference type="NCBI Taxonomy" id="543023"/>
    <lineage>
        <taxon>Bacteria</taxon>
        <taxon>Thermotogati</taxon>
        <taxon>Deinococcota</taxon>
        <taxon>Deinococci</taxon>
        <taxon>Trueperales</taxon>
        <taxon>Trueperaceae</taxon>
        <taxon>Truepera</taxon>
        <taxon>environmental samples</taxon>
    </lineage>
</organism>
<dbReference type="Pfam" id="PF10588">
    <property type="entry name" value="NADH-G_4Fe-4S_3"/>
    <property type="match status" value="1"/>
</dbReference>
<proteinExistence type="inferred from homology"/>
<dbReference type="PROSITE" id="PS51669">
    <property type="entry name" value="4FE4S_MOW_BIS_MGD"/>
    <property type="match status" value="1"/>
</dbReference>
<dbReference type="PANTHER" id="PTHR43105:SF13">
    <property type="entry name" value="NADH-UBIQUINONE OXIDOREDUCTASE 75 KDA SUBUNIT, MITOCHONDRIAL"/>
    <property type="match status" value="1"/>
</dbReference>
<dbReference type="PROSITE" id="PS00643">
    <property type="entry name" value="COMPLEX1_75K_3"/>
    <property type="match status" value="1"/>
</dbReference>
<evidence type="ECO:0000256" key="8">
    <source>
        <dbReference type="ARBA" id="ARBA00022967"/>
    </source>
</evidence>
<keyword evidence="18" id="KW-0830">Ubiquinone</keyword>
<dbReference type="Gene3D" id="3.30.200.210">
    <property type="match status" value="1"/>
</dbReference>
<gene>
    <name evidence="18" type="ORF">AVDCRST_MAG86-3628</name>
</gene>
<feature type="domain" description="4Fe-4S His(Cys)3-ligated-type" evidence="17">
    <location>
        <begin position="100"/>
        <end position="139"/>
    </location>
</feature>
<reference evidence="18" key="1">
    <citation type="submission" date="2020-02" db="EMBL/GenBank/DDBJ databases">
        <authorList>
            <person name="Meier V. D."/>
        </authorList>
    </citation>
    <scope>NUCLEOTIDE SEQUENCE</scope>
    <source>
        <strain evidence="18">AVDCRST_MAG86</strain>
    </source>
</reference>
<dbReference type="SUPFAM" id="SSF54862">
    <property type="entry name" value="4Fe-4S ferredoxins"/>
    <property type="match status" value="1"/>
</dbReference>
<dbReference type="Pfam" id="PF00384">
    <property type="entry name" value="Molybdopterin"/>
    <property type="match status" value="2"/>
</dbReference>
<keyword evidence="8 14" id="KW-1278">Translocase</keyword>
<evidence type="ECO:0000259" key="17">
    <source>
        <dbReference type="PROSITE" id="PS51839"/>
    </source>
</evidence>
<dbReference type="SUPFAM" id="SSF54292">
    <property type="entry name" value="2Fe-2S ferredoxin-like"/>
    <property type="match status" value="1"/>
</dbReference>
<dbReference type="InterPro" id="IPR050123">
    <property type="entry name" value="Prok_molybdopt-oxidoreductase"/>
</dbReference>
<keyword evidence="7 14" id="KW-0479">Metal-binding</keyword>
<keyword evidence="12" id="KW-0472">Membrane</keyword>
<dbReference type="Gene3D" id="3.30.70.20">
    <property type="match status" value="1"/>
</dbReference>
<dbReference type="AlphaFoldDB" id="A0A6J4VS70"/>
<protein>
    <recommendedName>
        <fullName evidence="14">NADH-quinone oxidoreductase</fullName>
        <ecNumber evidence="14">7.1.1.-</ecNumber>
    </recommendedName>
</protein>
<dbReference type="FunFam" id="3.10.20.740:FF:000004">
    <property type="entry name" value="NADH-quinone oxidoreductase"/>
    <property type="match status" value="1"/>
</dbReference>
<evidence type="ECO:0000259" key="16">
    <source>
        <dbReference type="PROSITE" id="PS51669"/>
    </source>
</evidence>
<dbReference type="Gene3D" id="3.10.20.740">
    <property type="match status" value="1"/>
</dbReference>
<evidence type="ECO:0000256" key="14">
    <source>
        <dbReference type="RuleBase" id="RU003525"/>
    </source>
</evidence>
<evidence type="ECO:0000256" key="11">
    <source>
        <dbReference type="ARBA" id="ARBA00023027"/>
    </source>
</evidence>
<evidence type="ECO:0000256" key="13">
    <source>
        <dbReference type="ARBA" id="ARBA00047712"/>
    </source>
</evidence>
<comment type="subcellular location">
    <subcellularLocation>
        <location evidence="2">Membrane</location>
    </subcellularLocation>
</comment>
<dbReference type="EC" id="7.1.1.-" evidence="14"/>
<dbReference type="GO" id="GO:0046872">
    <property type="term" value="F:metal ion binding"/>
    <property type="evidence" value="ECO:0007669"/>
    <property type="project" value="UniProtKB-UniRule"/>
</dbReference>
<evidence type="ECO:0000256" key="7">
    <source>
        <dbReference type="ARBA" id="ARBA00022723"/>
    </source>
</evidence>
<keyword evidence="18" id="KW-0560">Oxidoreductase</keyword>
<dbReference type="GO" id="GO:0051537">
    <property type="term" value="F:2 iron, 2 sulfur cluster binding"/>
    <property type="evidence" value="ECO:0007669"/>
    <property type="project" value="UniProtKB-UniRule"/>
</dbReference>
<dbReference type="Pfam" id="PF22151">
    <property type="entry name" value="Fer4_NDSU1"/>
    <property type="match status" value="1"/>
</dbReference>